<dbReference type="Proteomes" id="UP000008383">
    <property type="component" value="Unassembled WGS sequence"/>
</dbReference>
<evidence type="ECO:0000313" key="2">
    <source>
        <dbReference type="Proteomes" id="UP000008383"/>
    </source>
</evidence>
<evidence type="ECO:0000313" key="1">
    <source>
        <dbReference type="EMBL" id="EFE37543.1"/>
    </source>
</evidence>
<accession>D4DKT3</accession>
<dbReference type="GO" id="GO:0005737">
    <property type="term" value="C:cytoplasm"/>
    <property type="evidence" value="ECO:0007669"/>
    <property type="project" value="TreeGrafter"/>
</dbReference>
<organism evidence="1 2">
    <name type="scientific">Trichophyton verrucosum (strain HKI 0517)</name>
    <dbReference type="NCBI Taxonomy" id="663202"/>
    <lineage>
        <taxon>Eukaryota</taxon>
        <taxon>Fungi</taxon>
        <taxon>Dikarya</taxon>
        <taxon>Ascomycota</taxon>
        <taxon>Pezizomycotina</taxon>
        <taxon>Eurotiomycetes</taxon>
        <taxon>Eurotiomycetidae</taxon>
        <taxon>Onygenales</taxon>
        <taxon>Arthrodermataceae</taxon>
        <taxon>Trichophyton</taxon>
    </lineage>
</organism>
<dbReference type="PANTHER" id="PTHR28086">
    <property type="entry name" value="UPF0662 PROTEIN YPL260W"/>
    <property type="match status" value="1"/>
</dbReference>
<dbReference type="AlphaFoldDB" id="D4DKT3"/>
<dbReference type="GeneID" id="9579559"/>
<gene>
    <name evidence="1" type="ORF">TRV_07807</name>
</gene>
<name>D4DKT3_TRIVH</name>
<dbReference type="OrthoDB" id="2011986at2759"/>
<proteinExistence type="predicted"/>
<dbReference type="GO" id="GO:0005634">
    <property type="term" value="C:nucleus"/>
    <property type="evidence" value="ECO:0007669"/>
    <property type="project" value="TreeGrafter"/>
</dbReference>
<dbReference type="RefSeq" id="XP_003018188.1">
    <property type="nucleotide sequence ID" value="XM_003018142.1"/>
</dbReference>
<dbReference type="InterPro" id="IPR018810">
    <property type="entry name" value="UPF0662"/>
</dbReference>
<dbReference type="Pfam" id="PF10303">
    <property type="entry name" value="DUF2408"/>
    <property type="match status" value="2"/>
</dbReference>
<dbReference type="HOGENOM" id="CLU_026648_0_0_1"/>
<sequence>MADSPAVFAPVDPAEQPILERLITIRDGLVLIKQDKSTYVKSHDVIPFYDQAIEQVQILNQHRAGRRVAQNRVDNVLDDCFQLISLLFLTVGKNNEAPAVEAAFFSQKDLDSISGSLDGVESNIRRGKDTYSPHLLTLLETRLETCRSQLAELQHDLSLLSPELTPTHEILVSILRSTSAANTRSKFSASEVLGFKDQLNAIKSKMVDGNFVAANGSIPAGQRIVKDLLEKCFKWSDIVLERQGQVNEAFLDYYNQLIDIRNQLDRLSMTHAWSLRESDLYMYQRKLNKIDECRVDGNFLDASGKPADLHAQRTLLYLIRRSYALIYGLLVSSEPVSEALLPIYNQLQTLRKCLIEVKESGGVSSARELYPYSMKLNSIDNMRVDGKFYIGSDLPEGQGGVNELLAECYDLCYDLRADAEDIASPQS</sequence>
<dbReference type="KEGG" id="tve:TRV_07807"/>
<protein>
    <submittedName>
        <fullName evidence="1">Uncharacterized protein</fullName>
    </submittedName>
</protein>
<reference evidence="2" key="1">
    <citation type="journal article" date="2011" name="Genome Biol.">
        <title>Comparative and functional genomics provide insights into the pathogenicity of dermatophytic fungi.</title>
        <authorList>
            <person name="Burmester A."/>
            <person name="Shelest E."/>
            <person name="Gloeckner G."/>
            <person name="Heddergott C."/>
            <person name="Schindler S."/>
            <person name="Staib P."/>
            <person name="Heidel A."/>
            <person name="Felder M."/>
            <person name="Petzold A."/>
            <person name="Szafranski K."/>
            <person name="Feuermann M."/>
            <person name="Pedruzzi I."/>
            <person name="Priebe S."/>
            <person name="Groth M."/>
            <person name="Winkler R."/>
            <person name="Li W."/>
            <person name="Kniemeyer O."/>
            <person name="Schroeckh V."/>
            <person name="Hertweck C."/>
            <person name="Hube B."/>
            <person name="White T.C."/>
            <person name="Platzer M."/>
            <person name="Guthke R."/>
            <person name="Heitman J."/>
            <person name="Woestemeyer J."/>
            <person name="Zipfel P.F."/>
            <person name="Monod M."/>
            <person name="Brakhage A.A."/>
        </authorList>
    </citation>
    <scope>NUCLEOTIDE SEQUENCE [LARGE SCALE GENOMIC DNA]</scope>
    <source>
        <strain evidence="2">HKI 0517</strain>
    </source>
</reference>
<keyword evidence="2" id="KW-1185">Reference proteome</keyword>
<comment type="caution">
    <text evidence="1">The sequence shown here is derived from an EMBL/GenBank/DDBJ whole genome shotgun (WGS) entry which is preliminary data.</text>
</comment>
<dbReference type="PANTHER" id="PTHR28086:SF1">
    <property type="entry name" value="CU(2+) SUPPRESSING AND BLEOMYCIN SENSITIVE PROTEIN 1"/>
    <property type="match status" value="1"/>
</dbReference>
<dbReference type="EMBL" id="ACYE01000482">
    <property type="protein sequence ID" value="EFE37543.1"/>
    <property type="molecule type" value="Genomic_DNA"/>
</dbReference>